<evidence type="ECO:0000313" key="2">
    <source>
        <dbReference type="Proteomes" id="UP000637359"/>
    </source>
</evidence>
<dbReference type="Proteomes" id="UP000637359">
    <property type="component" value="Unassembled WGS sequence"/>
</dbReference>
<organism evidence="1 2">
    <name type="scientific">Ornithinibacillus hominis</name>
    <dbReference type="NCBI Taxonomy" id="2763055"/>
    <lineage>
        <taxon>Bacteria</taxon>
        <taxon>Bacillati</taxon>
        <taxon>Bacillota</taxon>
        <taxon>Bacilli</taxon>
        <taxon>Bacillales</taxon>
        <taxon>Bacillaceae</taxon>
        <taxon>Ornithinibacillus</taxon>
    </lineage>
</organism>
<sequence>MGCGHGRVEGVSAKENCVCEILRDIVDAQNDVIENCCDTSCEQSINDLLGETDPGNGLDTVPVILYCAGDCKPFKGFGARRGNGLGTIGKLQSSFIFRVKSVTDDCCAVLELLRDPNDPCECDHLKDPCDQSTHNLENTGICITVDLDCFCHVTCLPAISVFD</sequence>
<keyword evidence="1" id="KW-0167">Capsid protein</keyword>
<keyword evidence="1" id="KW-0946">Virion</keyword>
<keyword evidence="2" id="KW-1185">Reference proteome</keyword>
<dbReference type="Pfam" id="PF10612">
    <property type="entry name" value="Spore-coat_CotZ"/>
    <property type="match status" value="1"/>
</dbReference>
<name>A0A923L6G7_9BACI</name>
<dbReference type="InterPro" id="IPR019593">
    <property type="entry name" value="Spore_coat_protein_Z/Y"/>
</dbReference>
<reference evidence="1" key="1">
    <citation type="submission" date="2020-08" db="EMBL/GenBank/DDBJ databases">
        <title>Genome public.</title>
        <authorList>
            <person name="Liu C."/>
            <person name="Sun Q."/>
        </authorList>
    </citation>
    <scope>NUCLEOTIDE SEQUENCE</scope>
    <source>
        <strain evidence="1">BX22</strain>
    </source>
</reference>
<dbReference type="RefSeq" id="WP_186869969.1">
    <property type="nucleotide sequence ID" value="NZ_JACOOL010000007.1"/>
</dbReference>
<evidence type="ECO:0000313" key="1">
    <source>
        <dbReference type="EMBL" id="MBC5637255.1"/>
    </source>
</evidence>
<protein>
    <submittedName>
        <fullName evidence="1">Spore coat protein</fullName>
    </submittedName>
</protein>
<gene>
    <name evidence="1" type="ORF">H8S33_10610</name>
</gene>
<proteinExistence type="predicted"/>
<dbReference type="AlphaFoldDB" id="A0A923L6G7"/>
<dbReference type="EMBL" id="JACOOL010000007">
    <property type="protein sequence ID" value="MBC5637255.1"/>
    <property type="molecule type" value="Genomic_DNA"/>
</dbReference>
<comment type="caution">
    <text evidence="1">The sequence shown here is derived from an EMBL/GenBank/DDBJ whole genome shotgun (WGS) entry which is preliminary data.</text>
</comment>
<accession>A0A923L6G7</accession>